<dbReference type="Gene3D" id="3.40.50.300">
    <property type="entry name" value="P-loop containing nucleotide triphosphate hydrolases"/>
    <property type="match status" value="2"/>
</dbReference>
<protein>
    <submittedName>
        <fullName evidence="6">ABC transporter ATP-binding protein</fullName>
    </submittedName>
</protein>
<evidence type="ECO:0000256" key="2">
    <source>
        <dbReference type="ARBA" id="ARBA00022741"/>
    </source>
</evidence>
<evidence type="ECO:0000256" key="1">
    <source>
        <dbReference type="ARBA" id="ARBA00022737"/>
    </source>
</evidence>
<dbReference type="SMART" id="SM00382">
    <property type="entry name" value="AAA"/>
    <property type="match status" value="2"/>
</dbReference>
<comment type="caution">
    <text evidence="6">The sequence shown here is derived from an EMBL/GenBank/DDBJ whole genome shotgun (WGS) entry which is preliminary data.</text>
</comment>
<dbReference type="Pfam" id="PF00005">
    <property type="entry name" value="ABC_tran"/>
    <property type="match status" value="2"/>
</dbReference>
<dbReference type="SUPFAM" id="SSF52540">
    <property type="entry name" value="P-loop containing nucleoside triphosphate hydrolases"/>
    <property type="match status" value="2"/>
</dbReference>
<dbReference type="CDD" id="cd03221">
    <property type="entry name" value="ABCF_EF-3"/>
    <property type="match status" value="1"/>
</dbReference>
<feature type="coiled-coil region" evidence="4">
    <location>
        <begin position="197"/>
        <end position="239"/>
    </location>
</feature>
<dbReference type="NCBIfam" id="NF000355">
    <property type="entry name" value="ribo_prot_ABC_F"/>
    <property type="match status" value="1"/>
</dbReference>
<dbReference type="GO" id="GO:0005524">
    <property type="term" value="F:ATP binding"/>
    <property type="evidence" value="ECO:0007669"/>
    <property type="project" value="UniProtKB-KW"/>
</dbReference>
<evidence type="ECO:0000259" key="5">
    <source>
        <dbReference type="PROSITE" id="PS50893"/>
    </source>
</evidence>
<dbReference type="InterPro" id="IPR027417">
    <property type="entry name" value="P-loop_NTPase"/>
</dbReference>
<keyword evidence="4" id="KW-0175">Coiled coil</keyword>
<dbReference type="InterPro" id="IPR050611">
    <property type="entry name" value="ABCF"/>
</dbReference>
<dbReference type="GO" id="GO:0016887">
    <property type="term" value="F:ATP hydrolysis activity"/>
    <property type="evidence" value="ECO:0007669"/>
    <property type="project" value="InterPro"/>
</dbReference>
<evidence type="ECO:0000313" key="6">
    <source>
        <dbReference type="EMBL" id="KYG68641.1"/>
    </source>
</evidence>
<evidence type="ECO:0000256" key="4">
    <source>
        <dbReference type="SAM" id="Coils"/>
    </source>
</evidence>
<dbReference type="OrthoDB" id="5287952at2"/>
<dbReference type="InterPro" id="IPR017871">
    <property type="entry name" value="ABC_transporter-like_CS"/>
</dbReference>
<keyword evidence="1" id="KW-0677">Repeat</keyword>
<dbReference type="PANTHER" id="PTHR19211">
    <property type="entry name" value="ATP-BINDING TRANSPORT PROTEIN-RELATED"/>
    <property type="match status" value="1"/>
</dbReference>
<dbReference type="PANTHER" id="PTHR19211:SF6">
    <property type="entry name" value="BLL7188 PROTEIN"/>
    <property type="match status" value="1"/>
</dbReference>
<name>A0A162GPL1_BDEBC</name>
<evidence type="ECO:0000313" key="7">
    <source>
        <dbReference type="Proteomes" id="UP000075799"/>
    </source>
</evidence>
<dbReference type="EMBL" id="LUKD01000001">
    <property type="protein sequence ID" value="KYG68641.1"/>
    <property type="molecule type" value="Genomic_DNA"/>
</dbReference>
<keyword evidence="2" id="KW-0547">Nucleotide-binding</keyword>
<reference evidence="6 7" key="1">
    <citation type="submission" date="2016-03" db="EMBL/GenBank/DDBJ databases">
        <authorList>
            <person name="Ploux O."/>
        </authorList>
    </citation>
    <scope>NUCLEOTIDE SEQUENCE [LARGE SCALE GENOMIC DNA]</scope>
    <source>
        <strain evidence="6 7">EC13</strain>
    </source>
</reference>
<dbReference type="PROSITE" id="PS50893">
    <property type="entry name" value="ABC_TRANSPORTER_2"/>
    <property type="match status" value="1"/>
</dbReference>
<sequence length="511" mass="56930">MQNNLIQVTGQSLSFELPQGEVLFSNISFSLNSLRCGLVGPNGVGKSTLAKIIAGELEPTSGVLLRSHPVIYLTQFAETADISVGEYLMELWLSPYADPAIWGALLQNLSLESSLKNLSGGEWTRVRIAKALASPAGLLILDEPTNNLDKAGRQMIIDFVKAYQGALLVISHDRELLNYVDTIWELSNQGLSSYGGNFTHYQELKEAERELQQVKIERARKEKKKIEKEYHERMDAQEKRMRRGQRVADKGGIPRIVAGGLKRRAEVTHAKVHVHEEKRVENATEGFRTLLSQAKTETLLGLELPDVALPEGKLVIEVDEFNLRYPQRENFLWEEPISFFMRGNRRWALAGANGSGKSSLIQALLKKLPGNVEQVGVVKLGAVTVALLDQKYSLLDPNLTVMENVMQTSAYDEIETRNKLARFQFMKEKVHQPVATLSGGEKLKAGLAKILLAAPMPQLLILDEPTNNLDLQSLEILEAALNEYKGALLVVSHDEVFLENIGVEEVYLLQS</sequence>
<accession>A0A162GPL1</accession>
<dbReference type="InterPro" id="IPR003439">
    <property type="entry name" value="ABC_transporter-like_ATP-bd"/>
</dbReference>
<feature type="domain" description="ABC transporter" evidence="5">
    <location>
        <begin position="8"/>
        <end position="214"/>
    </location>
</feature>
<evidence type="ECO:0000256" key="3">
    <source>
        <dbReference type="ARBA" id="ARBA00022840"/>
    </source>
</evidence>
<gene>
    <name evidence="6" type="ORF">AZI87_05235</name>
</gene>
<keyword evidence="3 6" id="KW-0067">ATP-binding</keyword>
<dbReference type="RefSeq" id="WP_063205335.1">
    <property type="nucleotide sequence ID" value="NZ_LUKD01000001.1"/>
</dbReference>
<dbReference type="PROSITE" id="PS00211">
    <property type="entry name" value="ABC_TRANSPORTER_1"/>
    <property type="match status" value="1"/>
</dbReference>
<dbReference type="InterPro" id="IPR003593">
    <property type="entry name" value="AAA+_ATPase"/>
</dbReference>
<dbReference type="Proteomes" id="UP000075799">
    <property type="component" value="Unassembled WGS sequence"/>
</dbReference>
<organism evidence="6 7">
    <name type="scientific">Bdellovibrio bacteriovorus</name>
    <dbReference type="NCBI Taxonomy" id="959"/>
    <lineage>
        <taxon>Bacteria</taxon>
        <taxon>Pseudomonadati</taxon>
        <taxon>Bdellovibrionota</taxon>
        <taxon>Bdellovibrionia</taxon>
        <taxon>Bdellovibrionales</taxon>
        <taxon>Pseudobdellovibrionaceae</taxon>
        <taxon>Bdellovibrio</taxon>
    </lineage>
</organism>
<dbReference type="AlphaFoldDB" id="A0A162GPL1"/>
<proteinExistence type="predicted"/>